<keyword evidence="2" id="KW-1133">Transmembrane helix</keyword>
<feature type="transmembrane region" description="Helical" evidence="2">
    <location>
        <begin position="279"/>
        <end position="304"/>
    </location>
</feature>
<dbReference type="EMBL" id="KZ819634">
    <property type="protein sequence ID" value="PWN93571.1"/>
    <property type="molecule type" value="Genomic_DNA"/>
</dbReference>
<feature type="transmembrane region" description="Helical" evidence="2">
    <location>
        <begin position="324"/>
        <end position="347"/>
    </location>
</feature>
<dbReference type="GeneID" id="37045290"/>
<dbReference type="PANTHER" id="PTHR40465">
    <property type="entry name" value="CHROMOSOME 1, WHOLE GENOME SHOTGUN SEQUENCE"/>
    <property type="match status" value="1"/>
</dbReference>
<name>A0A316YWK9_9BASI</name>
<feature type="transmembrane region" description="Helical" evidence="2">
    <location>
        <begin position="232"/>
        <end position="259"/>
    </location>
</feature>
<dbReference type="PANTHER" id="PTHR40465:SF1">
    <property type="entry name" value="DUF6534 DOMAIN-CONTAINING PROTEIN"/>
    <property type="match status" value="1"/>
</dbReference>
<dbReference type="Pfam" id="PF20152">
    <property type="entry name" value="DUF6534"/>
    <property type="match status" value="1"/>
</dbReference>
<gene>
    <name evidence="4" type="ORF">FA10DRAFT_277354</name>
</gene>
<evidence type="ECO:0000259" key="3">
    <source>
        <dbReference type="Pfam" id="PF20152"/>
    </source>
</evidence>
<keyword evidence="2" id="KW-0472">Membrane</keyword>
<keyword evidence="2" id="KW-0812">Transmembrane</keyword>
<feature type="region of interest" description="Disordered" evidence="1">
    <location>
        <begin position="63"/>
        <end position="84"/>
    </location>
</feature>
<feature type="transmembrane region" description="Helical" evidence="2">
    <location>
        <begin position="197"/>
        <end position="220"/>
    </location>
</feature>
<accession>A0A316YWK9</accession>
<evidence type="ECO:0000313" key="5">
    <source>
        <dbReference type="Proteomes" id="UP000245768"/>
    </source>
</evidence>
<dbReference type="Proteomes" id="UP000245768">
    <property type="component" value="Unassembled WGS sequence"/>
</dbReference>
<reference evidence="4 5" key="1">
    <citation type="journal article" date="2018" name="Mol. Biol. Evol.">
        <title>Broad Genomic Sampling Reveals a Smut Pathogenic Ancestry of the Fungal Clade Ustilaginomycotina.</title>
        <authorList>
            <person name="Kijpornyongpan T."/>
            <person name="Mondo S.J."/>
            <person name="Barry K."/>
            <person name="Sandor L."/>
            <person name="Lee J."/>
            <person name="Lipzen A."/>
            <person name="Pangilinan J."/>
            <person name="LaButti K."/>
            <person name="Hainaut M."/>
            <person name="Henrissat B."/>
            <person name="Grigoriev I.V."/>
            <person name="Spatafora J.W."/>
            <person name="Aime M.C."/>
        </authorList>
    </citation>
    <scope>NUCLEOTIDE SEQUENCE [LARGE SCALE GENOMIC DNA]</scope>
    <source>
        <strain evidence="4 5">MCA 4198</strain>
    </source>
</reference>
<proteinExistence type="predicted"/>
<dbReference type="OrthoDB" id="3053610at2759"/>
<feature type="domain" description="DUF6534" evidence="3">
    <location>
        <begin position="293"/>
        <end position="378"/>
    </location>
</feature>
<keyword evidence="5" id="KW-1185">Reference proteome</keyword>
<dbReference type="RefSeq" id="XP_025380769.1">
    <property type="nucleotide sequence ID" value="XM_025523374.1"/>
</dbReference>
<feature type="transmembrane region" description="Helical" evidence="2">
    <location>
        <begin position="122"/>
        <end position="143"/>
    </location>
</feature>
<evidence type="ECO:0000256" key="1">
    <source>
        <dbReference type="SAM" id="MobiDB-lite"/>
    </source>
</evidence>
<protein>
    <recommendedName>
        <fullName evidence="3">DUF6534 domain-containing protein</fullName>
    </recommendedName>
</protein>
<feature type="region of interest" description="Disordered" evidence="1">
    <location>
        <begin position="436"/>
        <end position="473"/>
    </location>
</feature>
<feature type="transmembrane region" description="Helical" evidence="2">
    <location>
        <begin position="155"/>
        <end position="177"/>
    </location>
</feature>
<organism evidence="4 5">
    <name type="scientific">Acaromyces ingoldii</name>
    <dbReference type="NCBI Taxonomy" id="215250"/>
    <lineage>
        <taxon>Eukaryota</taxon>
        <taxon>Fungi</taxon>
        <taxon>Dikarya</taxon>
        <taxon>Basidiomycota</taxon>
        <taxon>Ustilaginomycotina</taxon>
        <taxon>Exobasidiomycetes</taxon>
        <taxon>Exobasidiales</taxon>
        <taxon>Cryptobasidiaceae</taxon>
        <taxon>Acaromyces</taxon>
    </lineage>
</organism>
<dbReference type="InParanoid" id="A0A316YWK9"/>
<dbReference type="InterPro" id="IPR045339">
    <property type="entry name" value="DUF6534"/>
</dbReference>
<evidence type="ECO:0000256" key="2">
    <source>
        <dbReference type="SAM" id="Phobius"/>
    </source>
</evidence>
<feature type="transmembrane region" description="Helical" evidence="2">
    <location>
        <begin position="353"/>
        <end position="376"/>
    </location>
</feature>
<evidence type="ECO:0000313" key="4">
    <source>
        <dbReference type="EMBL" id="PWN93571.1"/>
    </source>
</evidence>
<dbReference type="AlphaFoldDB" id="A0A316YWK9"/>
<sequence>MRPRLPARRPRAVSTFFVALLVLICFTFATFTAVAAQSLTTDVDLRARADTISKSQPHLVHLLPRQATTQGKDTNADSDANGGAKSAETAASAAGASINTGAGGDRSTPASRKQFAELLSGLFFGTLFTLILGGAFIVQAWHYFERFGSRGSDRLILQILVAVLMFFSIFQMCILIHRIYDLHVAHFGNFAFPLLTIGWEVAGSFVCIGFMSGSVQLYFAHRVWLSFKKSKIILIPAIILISWTFCGGVASAALVIRAGSTANVKGQALHAFLPNSAPWQFSVIFATWLCSNAAIDVWLCVALLMQLSKMQTPFYHTRHAVARLLLLSLETCFATTACSFVSMILFLSVPYQFYYYIPFMPIGQIYGSSLVVTLMLRPSIARELAQDQVRDKVTEAPSLGATGLGPSNGASEETVVTHVLGPSSLVTPVLRRLMRREERKRPRTDVALTARTATKKAPMESSLEQIDPRQTSR</sequence>
<feature type="compositionally biased region" description="Polar residues" evidence="1">
    <location>
        <begin position="462"/>
        <end position="473"/>
    </location>
</feature>